<dbReference type="Proteomes" id="UP000249185">
    <property type="component" value="Unassembled WGS sequence"/>
</dbReference>
<evidence type="ECO:0000313" key="2">
    <source>
        <dbReference type="EMBL" id="PZQ49744.1"/>
    </source>
</evidence>
<evidence type="ECO:0000313" key="3">
    <source>
        <dbReference type="Proteomes" id="UP000249185"/>
    </source>
</evidence>
<gene>
    <name evidence="2" type="ORF">DI556_09745</name>
</gene>
<dbReference type="InterPro" id="IPR006528">
    <property type="entry name" value="Phage_head_morphogenesis_dom"/>
</dbReference>
<evidence type="ECO:0000259" key="1">
    <source>
        <dbReference type="Pfam" id="PF04233"/>
    </source>
</evidence>
<accession>A0A2W5N9P2</accession>
<protein>
    <recommendedName>
        <fullName evidence="1">Phage head morphogenesis domain-containing protein</fullName>
    </recommendedName>
</protein>
<comment type="caution">
    <text evidence="2">The sequence shown here is derived from an EMBL/GenBank/DDBJ whole genome shotgun (WGS) entry which is preliminary data.</text>
</comment>
<sequence length="287" mass="32554">MIRSAKAVRRRDVPTFSQGYPGAIERYYRTMLLRMVREIHRKLRGAGVEVYAAALAQRDAEMRRDAWPDYLETALGYIDFSEEVQAGVRAMRQVTTEMRAFKGREYQAFARQVMGVGAIQSQPKLDLVMDSWSQTNARLISSISGQFHADVAARAQEMVRQGRSMRDFQTELRRQYGLKSARAELIARTEVAKLNSAVTRERQEALGLDVYLWQSARDERVRQSHRALNGKYCRYSDPGVCADSPDGPWYSRASIGAFIGDPGTDFQCRCTGAASVDSMIDQLMREL</sequence>
<dbReference type="NCBIfam" id="TIGR01641">
    <property type="entry name" value="phageSPP1_gp7"/>
    <property type="match status" value="1"/>
</dbReference>
<proteinExistence type="predicted"/>
<dbReference type="Pfam" id="PF04233">
    <property type="entry name" value="Phage_Mu_F"/>
    <property type="match status" value="1"/>
</dbReference>
<dbReference type="EMBL" id="QFPW01000006">
    <property type="protein sequence ID" value="PZQ49744.1"/>
    <property type="molecule type" value="Genomic_DNA"/>
</dbReference>
<organism evidence="2 3">
    <name type="scientific">Rhodovulum sulfidophilum</name>
    <name type="common">Rhodobacter sulfidophilus</name>
    <dbReference type="NCBI Taxonomy" id="35806"/>
    <lineage>
        <taxon>Bacteria</taxon>
        <taxon>Pseudomonadati</taxon>
        <taxon>Pseudomonadota</taxon>
        <taxon>Alphaproteobacteria</taxon>
        <taxon>Rhodobacterales</taxon>
        <taxon>Paracoccaceae</taxon>
        <taxon>Rhodovulum</taxon>
    </lineage>
</organism>
<feature type="domain" description="Phage head morphogenesis" evidence="1">
    <location>
        <begin position="152"/>
        <end position="271"/>
    </location>
</feature>
<reference evidence="2 3" key="1">
    <citation type="submission" date="2017-08" db="EMBL/GenBank/DDBJ databases">
        <title>Infants hospitalized years apart are colonized by the same room-sourced microbial strains.</title>
        <authorList>
            <person name="Brooks B."/>
            <person name="Olm M.R."/>
            <person name="Firek B.A."/>
            <person name="Baker R."/>
            <person name="Thomas B.C."/>
            <person name="Morowitz M.J."/>
            <person name="Banfield J.F."/>
        </authorList>
    </citation>
    <scope>NUCLEOTIDE SEQUENCE [LARGE SCALE GENOMIC DNA]</scope>
    <source>
        <strain evidence="2">S2_005_002_R2_34</strain>
    </source>
</reference>
<name>A0A2W5N9P2_RHOSU</name>
<dbReference type="AlphaFoldDB" id="A0A2W5N9P2"/>